<dbReference type="GO" id="GO:0016020">
    <property type="term" value="C:membrane"/>
    <property type="evidence" value="ECO:0007669"/>
    <property type="project" value="InterPro"/>
</dbReference>
<dbReference type="GO" id="GO:0000155">
    <property type="term" value="F:phosphorelay sensor kinase activity"/>
    <property type="evidence" value="ECO:0007669"/>
    <property type="project" value="InterPro"/>
</dbReference>
<evidence type="ECO:0000256" key="1">
    <source>
        <dbReference type="SAM" id="Phobius"/>
    </source>
</evidence>
<evidence type="ECO:0000313" key="3">
    <source>
        <dbReference type="EMBL" id="SMF69362.1"/>
    </source>
</evidence>
<dbReference type="InterPro" id="IPR036890">
    <property type="entry name" value="HATPase_C_sf"/>
</dbReference>
<dbReference type="Pfam" id="PF02518">
    <property type="entry name" value="HATPase_c"/>
    <property type="match status" value="1"/>
</dbReference>
<dbReference type="PANTHER" id="PTHR34220:SF9">
    <property type="entry name" value="SIGNAL TRANSDUCTION HISTIDINE KINASE INTERNAL REGION DOMAIN-CONTAINING PROTEIN"/>
    <property type="match status" value="1"/>
</dbReference>
<dbReference type="Gene3D" id="3.30.565.10">
    <property type="entry name" value="Histidine kinase-like ATPase, C-terminal domain"/>
    <property type="match status" value="1"/>
</dbReference>
<evidence type="ECO:0000313" key="4">
    <source>
        <dbReference type="Proteomes" id="UP000192934"/>
    </source>
</evidence>
<organism evidence="3 4">
    <name type="scientific">Allosphingosinicella indica</name>
    <dbReference type="NCBI Taxonomy" id="941907"/>
    <lineage>
        <taxon>Bacteria</taxon>
        <taxon>Pseudomonadati</taxon>
        <taxon>Pseudomonadota</taxon>
        <taxon>Alphaproteobacteria</taxon>
        <taxon>Sphingomonadales</taxon>
        <taxon>Sphingomonadaceae</taxon>
        <taxon>Allosphingosinicella</taxon>
    </lineage>
</organism>
<dbReference type="Pfam" id="PF06580">
    <property type="entry name" value="His_kinase"/>
    <property type="match status" value="1"/>
</dbReference>
<dbReference type="STRING" id="941907.SAMN06295910_1718"/>
<dbReference type="InterPro" id="IPR010559">
    <property type="entry name" value="Sig_transdc_His_kin_internal"/>
</dbReference>
<proteinExistence type="predicted"/>
<dbReference type="SMART" id="SM00387">
    <property type="entry name" value="HATPase_c"/>
    <property type="match status" value="1"/>
</dbReference>
<dbReference type="Proteomes" id="UP000192934">
    <property type="component" value="Chromosome I"/>
</dbReference>
<name>A0A1X7GHA7_9SPHN</name>
<feature type="transmembrane region" description="Helical" evidence="1">
    <location>
        <begin position="125"/>
        <end position="147"/>
    </location>
</feature>
<reference evidence="4" key="1">
    <citation type="submission" date="2017-04" db="EMBL/GenBank/DDBJ databases">
        <authorList>
            <person name="Varghese N."/>
            <person name="Submissions S."/>
        </authorList>
    </citation>
    <scope>NUCLEOTIDE SEQUENCE [LARGE SCALE GENOMIC DNA]</scope>
    <source>
        <strain evidence="4">Dd16</strain>
    </source>
</reference>
<feature type="domain" description="Histidine kinase/HSP90-like ATPase" evidence="2">
    <location>
        <begin position="262"/>
        <end position="361"/>
    </location>
</feature>
<dbReference type="InterPro" id="IPR050640">
    <property type="entry name" value="Bact_2-comp_sensor_kinase"/>
</dbReference>
<keyword evidence="1" id="KW-0472">Membrane</keyword>
<keyword evidence="1" id="KW-0812">Transmembrane</keyword>
<gene>
    <name evidence="3" type="ORF">SAMN06295910_1718</name>
</gene>
<dbReference type="EMBL" id="LT840185">
    <property type="protein sequence ID" value="SMF69362.1"/>
    <property type="molecule type" value="Genomic_DNA"/>
</dbReference>
<dbReference type="InterPro" id="IPR003594">
    <property type="entry name" value="HATPase_dom"/>
</dbReference>
<dbReference type="AlphaFoldDB" id="A0A1X7GHA7"/>
<keyword evidence="3" id="KW-0808">Transferase</keyword>
<dbReference type="RefSeq" id="WP_085218397.1">
    <property type="nucleotide sequence ID" value="NZ_LT840185.1"/>
</dbReference>
<sequence length="376" mass="41170">MLTAAPSPPLLDGTVQRKAEFAAAVRLALLFYSCTLAIFTVSGVLRGQTSLIETFGIGVPMMIVDGAMGFSLFFLLRWASRYRAEKRWTLVAIGVFAVAILQSLWDTQLRTWAGIVMTEFGTAYFAFIRSATLNTYNTGMFVALLAFQSSNLKLREHRRLLVASRASERDAHMLALRFQLNPHFLFNTLNAISSLVIVGRADEAESMIDRLSSFLRASLTADPHSLSRVDEEFDMLDSYLEIESVRFGDRLAVDMDLPPDLADALMPPFLLQPLVENAIKYAVAPSTRTTHVAIAAAREGDMLVLTVSDDGDGCGDVAPGTGVGLSNVRERLLLNYGPEANLEKSGGDAGCRVRIQLPLQMSETAAEIPERSELVV</sequence>
<feature type="transmembrane region" description="Helical" evidence="1">
    <location>
        <begin position="21"/>
        <end position="45"/>
    </location>
</feature>
<protein>
    <submittedName>
        <fullName evidence="3">Histidine kinase-, DNA gyrase B-, and HSP90-like ATPase</fullName>
    </submittedName>
</protein>
<keyword evidence="4" id="KW-1185">Reference proteome</keyword>
<feature type="transmembrane region" description="Helical" evidence="1">
    <location>
        <begin position="57"/>
        <end position="76"/>
    </location>
</feature>
<dbReference type="SUPFAM" id="SSF55874">
    <property type="entry name" value="ATPase domain of HSP90 chaperone/DNA topoisomerase II/histidine kinase"/>
    <property type="match status" value="1"/>
</dbReference>
<dbReference type="OrthoDB" id="2514702at2"/>
<keyword evidence="3" id="KW-0418">Kinase</keyword>
<feature type="transmembrane region" description="Helical" evidence="1">
    <location>
        <begin position="88"/>
        <end position="105"/>
    </location>
</feature>
<dbReference type="PANTHER" id="PTHR34220">
    <property type="entry name" value="SENSOR HISTIDINE KINASE YPDA"/>
    <property type="match status" value="1"/>
</dbReference>
<keyword evidence="1" id="KW-1133">Transmembrane helix</keyword>
<evidence type="ECO:0000259" key="2">
    <source>
        <dbReference type="SMART" id="SM00387"/>
    </source>
</evidence>
<accession>A0A1X7GHA7</accession>